<dbReference type="Pfam" id="PF06691">
    <property type="entry name" value="DUF1189"/>
    <property type="match status" value="1"/>
</dbReference>
<dbReference type="InterPro" id="IPR009574">
    <property type="entry name" value="DUF1189"/>
</dbReference>
<evidence type="ECO:0008006" key="4">
    <source>
        <dbReference type="Google" id="ProtNLM"/>
    </source>
</evidence>
<name>A0A0G0Y090_UNCKA</name>
<dbReference type="EMBL" id="LCBB01000010">
    <property type="protein sequence ID" value="KKS02806.1"/>
    <property type="molecule type" value="Genomic_DNA"/>
</dbReference>
<evidence type="ECO:0000313" key="3">
    <source>
        <dbReference type="Proteomes" id="UP000033947"/>
    </source>
</evidence>
<comment type="caution">
    <text evidence="2">The sequence shown here is derived from an EMBL/GenBank/DDBJ whole genome shotgun (WGS) entry which is preliminary data.</text>
</comment>
<protein>
    <recommendedName>
        <fullName evidence="4">DUF1189 domain-containing protein</fullName>
    </recommendedName>
</protein>
<feature type="transmembrane region" description="Helical" evidence="1">
    <location>
        <begin position="180"/>
        <end position="198"/>
    </location>
</feature>
<organism evidence="2 3">
    <name type="scientific">candidate division WWE3 bacterium GW2011_GWC2_41_23</name>
    <dbReference type="NCBI Taxonomy" id="1619123"/>
    <lineage>
        <taxon>Bacteria</taxon>
        <taxon>Katanobacteria</taxon>
    </lineage>
</organism>
<feature type="transmembrane region" description="Helical" evidence="1">
    <location>
        <begin position="204"/>
        <end position="220"/>
    </location>
</feature>
<proteinExistence type="predicted"/>
<dbReference type="Proteomes" id="UP000033947">
    <property type="component" value="Unassembled WGS sequence"/>
</dbReference>
<keyword evidence="1" id="KW-0472">Membrane</keyword>
<keyword evidence="1" id="KW-0812">Transmembrane</keyword>
<gene>
    <name evidence="2" type="ORF">UU55_C0010G0002</name>
</gene>
<evidence type="ECO:0000256" key="1">
    <source>
        <dbReference type="SAM" id="Phobius"/>
    </source>
</evidence>
<dbReference type="AlphaFoldDB" id="A0A0G0Y090"/>
<reference evidence="2 3" key="1">
    <citation type="journal article" date="2015" name="Nature">
        <title>rRNA introns, odd ribosomes, and small enigmatic genomes across a large radiation of phyla.</title>
        <authorList>
            <person name="Brown C.T."/>
            <person name="Hug L.A."/>
            <person name="Thomas B.C."/>
            <person name="Sharon I."/>
            <person name="Castelle C.J."/>
            <person name="Singh A."/>
            <person name="Wilkins M.J."/>
            <person name="Williams K.H."/>
            <person name="Banfield J.F."/>
        </authorList>
    </citation>
    <scope>NUCLEOTIDE SEQUENCE [LARGE SCALE GENOMIC DNA]</scope>
</reference>
<evidence type="ECO:0000313" key="2">
    <source>
        <dbReference type="EMBL" id="KKS02806.1"/>
    </source>
</evidence>
<feature type="transmembrane region" description="Helical" evidence="1">
    <location>
        <begin position="232"/>
        <end position="250"/>
    </location>
</feature>
<sequence>MKKIKAFFYVAYKSIFSPKYYNEILKTPFEFSLKYYVVLVLIAAFITSVGTYFIEAPKIRGTFQNALSEAEKVYPDDLVFTIKAGEWEINKPEPLVIPFPGTYETEDKEKLPENLVVLDKNGTVEDLEKYNTAILVNQKNMLVKKAGEPGVYPLKDLPDATLDKGKVIGAIGDIRKVSGWILPLILIIPVFAGLMVYYSIFRGAYLLVIGGLLFMLGKALKNGVSYKNAFRVALHTMTLPVLIDTVFSLINLQLPLTYWFLAVNLVMGVFVLREVGKNPAKDVVQENP</sequence>
<keyword evidence="1" id="KW-1133">Transmembrane helix</keyword>
<accession>A0A0G0Y090</accession>
<feature type="transmembrane region" description="Helical" evidence="1">
    <location>
        <begin position="35"/>
        <end position="54"/>
    </location>
</feature>